<evidence type="ECO:0000313" key="2">
    <source>
        <dbReference type="EMBL" id="AQT27825.1"/>
    </source>
</evidence>
<feature type="compositionally biased region" description="Basic and acidic residues" evidence="1">
    <location>
        <begin position="119"/>
        <end position="129"/>
    </location>
</feature>
<dbReference type="Proteomes" id="UP000221609">
    <property type="component" value="Segment"/>
</dbReference>
<protein>
    <submittedName>
        <fullName evidence="2">Single-stranded DNA binding protein</fullName>
    </submittedName>
</protein>
<keyword evidence="3" id="KW-1185">Reference proteome</keyword>
<feature type="compositionally biased region" description="Basic and acidic residues" evidence="1">
    <location>
        <begin position="140"/>
        <end position="151"/>
    </location>
</feature>
<feature type="region of interest" description="Disordered" evidence="1">
    <location>
        <begin position="119"/>
        <end position="169"/>
    </location>
</feature>
<evidence type="ECO:0000313" key="3">
    <source>
        <dbReference type="Proteomes" id="UP000221609"/>
    </source>
</evidence>
<dbReference type="EMBL" id="KY442063">
    <property type="protein sequence ID" value="AQT27825.1"/>
    <property type="molecule type" value="Genomic_DNA"/>
</dbReference>
<sequence>MANVKELLNKYSNGGAKFEYDNEKERDYIKLGELDMSKTYPIEALFINTKGKFGDQGVIISGDYIVNLPNHLTEMIEEMRQDSEMVDAINQRLFDFEIYEFESKKYNRVSHSINLVPSEKAKQEVEPEQRNPLYSEPEPESEKKVDNERRNPFAHANGPIDISDDDLPF</sequence>
<organism evidence="2 3">
    <name type="scientific">Staphylococcus phage Andhra</name>
    <dbReference type="NCBI Taxonomy" id="1958907"/>
    <lineage>
        <taxon>Viruses</taxon>
        <taxon>Duplodnaviria</taxon>
        <taxon>Heunggongvirae</taxon>
        <taxon>Uroviricota</taxon>
        <taxon>Caudoviricetes</taxon>
        <taxon>Rountreeviridae</taxon>
        <taxon>Rakietenvirinae</taxon>
        <taxon>Andhravirus</taxon>
        <taxon>Andhravirus andhra</taxon>
    </lineage>
</organism>
<gene>
    <name evidence="2" type="ORF">Andhra_03</name>
</gene>
<reference evidence="2" key="1">
    <citation type="journal article" date="2017" name="MSphere">
        <title>A novel Staphylococcus podophage encodes a unique lysin with unusual modular design.</title>
        <authorList>
            <person name="Cater K."/>
            <person name="Sree Dandu V."/>
            <person name="Bari S.M.N."/>
            <person name="Lackey K."/>
            <person name="Everett G.F.K."/>
            <person name="Hatoum-Aslan A."/>
        </authorList>
    </citation>
    <scope>NUCLEOTIDE SEQUENCE [LARGE SCALE GENOMIC DNA]</scope>
</reference>
<name>A0A1S6L1F9_9CAUD</name>
<accession>A0A1S6L1F9</accession>
<proteinExistence type="predicted"/>
<evidence type="ECO:0000256" key="1">
    <source>
        <dbReference type="SAM" id="MobiDB-lite"/>
    </source>
</evidence>